<dbReference type="Pfam" id="PF03748">
    <property type="entry name" value="FliL"/>
    <property type="match status" value="1"/>
</dbReference>
<keyword evidence="11" id="KW-0282">Flagellum</keyword>
<keyword evidence="11" id="KW-0966">Cell projection</keyword>
<proteinExistence type="inferred from homology"/>
<organism evidence="11 12">
    <name type="scientific">Treponema pallidum subsp. pallidum (strain SS14)</name>
    <dbReference type="NCBI Taxonomy" id="455434"/>
    <lineage>
        <taxon>Bacteria</taxon>
        <taxon>Pseudomonadati</taxon>
        <taxon>Spirochaetota</taxon>
        <taxon>Spirochaetia</taxon>
        <taxon>Spirochaetales</taxon>
        <taxon>Treponemataceae</taxon>
        <taxon>Treponema</taxon>
    </lineage>
</organism>
<feature type="transmembrane region" description="Helical" evidence="10">
    <location>
        <begin position="35"/>
        <end position="58"/>
    </location>
</feature>
<evidence type="ECO:0000313" key="11">
    <source>
        <dbReference type="EMBL" id="ACD71140.1"/>
    </source>
</evidence>
<keyword evidence="4 10" id="KW-1003">Cell membrane</keyword>
<evidence type="ECO:0000256" key="8">
    <source>
        <dbReference type="ARBA" id="ARBA00022989"/>
    </source>
</evidence>
<gene>
    <name evidence="11" type="primary">fliL</name>
    <name evidence="11" type="ordered locus">TPASS_0722</name>
</gene>
<evidence type="ECO:0000313" key="12">
    <source>
        <dbReference type="Proteomes" id="UP000001202"/>
    </source>
</evidence>
<dbReference type="AlphaFoldDB" id="A0A0H3BJ24"/>
<name>A0A0H3BJ24_TREPS</name>
<dbReference type="Proteomes" id="UP000001202">
    <property type="component" value="Chromosome"/>
</dbReference>
<evidence type="ECO:0000256" key="1">
    <source>
        <dbReference type="ARBA" id="ARBA00002254"/>
    </source>
</evidence>
<dbReference type="GO" id="GO:0006935">
    <property type="term" value="P:chemotaxis"/>
    <property type="evidence" value="ECO:0007669"/>
    <property type="project" value="UniProtKB-KW"/>
</dbReference>
<evidence type="ECO:0000256" key="2">
    <source>
        <dbReference type="ARBA" id="ARBA00004162"/>
    </source>
</evidence>
<dbReference type="GO" id="GO:0009425">
    <property type="term" value="C:bacterial-type flagellum basal body"/>
    <property type="evidence" value="ECO:0007669"/>
    <property type="project" value="InterPro"/>
</dbReference>
<keyword evidence="5 10" id="KW-0145">Chemotaxis</keyword>
<protein>
    <recommendedName>
        <fullName evidence="10">Flagellar protein FliL</fullName>
    </recommendedName>
</protein>
<sequence>MAEKDSIGDIADDFEEQLVAPAADRVGFLPGLLRWVAIAVGAVIFIVTVVTATALVLAKQGSSHTAYPVSQEFRESRELLQYYESVGLIRTNTADALPGTVVVSVALGYPLNDKTAQQELSARLVELKDFLRSYFQRKTLSELRPEHEQKVKIEIRNEINDNVLSRSKVKDIRFTQFDVLKP</sequence>
<keyword evidence="11" id="KW-0969">Cilium</keyword>
<keyword evidence="6 10" id="KW-0812">Transmembrane</keyword>
<dbReference type="GO" id="GO:0071973">
    <property type="term" value="P:bacterial-type flagellum-dependent cell motility"/>
    <property type="evidence" value="ECO:0007669"/>
    <property type="project" value="InterPro"/>
</dbReference>
<dbReference type="EMBL" id="CP000805">
    <property type="protein sequence ID" value="ACD71140.1"/>
    <property type="molecule type" value="Genomic_DNA"/>
</dbReference>
<evidence type="ECO:0000256" key="7">
    <source>
        <dbReference type="ARBA" id="ARBA00022779"/>
    </source>
</evidence>
<comment type="similarity">
    <text evidence="3 10">Belongs to the FliL family.</text>
</comment>
<dbReference type="GeneID" id="93876491"/>
<evidence type="ECO:0000256" key="4">
    <source>
        <dbReference type="ARBA" id="ARBA00022475"/>
    </source>
</evidence>
<evidence type="ECO:0000256" key="9">
    <source>
        <dbReference type="ARBA" id="ARBA00023136"/>
    </source>
</evidence>
<dbReference type="InterPro" id="IPR005503">
    <property type="entry name" value="FliL"/>
</dbReference>
<comment type="subcellular location">
    <subcellularLocation>
        <location evidence="2">Cell membrane</location>
        <topology evidence="2">Single-pass membrane protein</topology>
    </subcellularLocation>
</comment>
<keyword evidence="7 10" id="KW-0283">Flagellar rotation</keyword>
<dbReference type="NCBIfam" id="NF005175">
    <property type="entry name" value="PRK06654.1"/>
    <property type="match status" value="1"/>
</dbReference>
<evidence type="ECO:0000256" key="10">
    <source>
        <dbReference type="RuleBase" id="RU364125"/>
    </source>
</evidence>
<evidence type="ECO:0000256" key="3">
    <source>
        <dbReference type="ARBA" id="ARBA00008281"/>
    </source>
</evidence>
<comment type="function">
    <text evidence="1 10">Controls the rotational direction of flagella during chemotaxis.</text>
</comment>
<dbReference type="PATRIC" id="fig|455434.6.peg.713"/>
<dbReference type="GO" id="GO:0005886">
    <property type="term" value="C:plasma membrane"/>
    <property type="evidence" value="ECO:0007669"/>
    <property type="project" value="UniProtKB-SubCell"/>
</dbReference>
<dbReference type="SMR" id="A0A0H3BJ24"/>
<keyword evidence="8 10" id="KW-1133">Transmembrane helix</keyword>
<dbReference type="KEGG" id="tpp:TPASS_0722"/>
<evidence type="ECO:0000256" key="5">
    <source>
        <dbReference type="ARBA" id="ARBA00022500"/>
    </source>
</evidence>
<dbReference type="RefSeq" id="WP_010882167.1">
    <property type="nucleotide sequence ID" value="NC_010741.1"/>
</dbReference>
<reference evidence="11 12" key="1">
    <citation type="journal article" date="2008" name="BMC Microbiol.">
        <title>Complete genome sequence of Treponema pallidum ssp. pallidum strain SS14 determined with oligonucleotide arrays.</title>
        <authorList>
            <person name="Matejkova P."/>
            <person name="Strouhal M."/>
            <person name="Smajs D."/>
            <person name="Norris S.J."/>
            <person name="Palzkill T."/>
            <person name="Petrosino J.F."/>
            <person name="Sodergren E."/>
            <person name="Norton J.E."/>
            <person name="Singh J."/>
            <person name="Richmond T.A."/>
            <person name="Molla M.N."/>
            <person name="Albert T.J."/>
            <person name="Weinstock G.M."/>
        </authorList>
    </citation>
    <scope>NUCLEOTIDE SEQUENCE [LARGE SCALE GENOMIC DNA]</scope>
    <source>
        <strain evidence="11 12">SS14</strain>
    </source>
</reference>
<accession>A0A0H3BJ24</accession>
<keyword evidence="9 10" id="KW-0472">Membrane</keyword>
<evidence type="ECO:0000256" key="6">
    <source>
        <dbReference type="ARBA" id="ARBA00022692"/>
    </source>
</evidence>